<evidence type="ECO:0000313" key="3">
    <source>
        <dbReference type="EMBL" id="PJZ75276.1"/>
    </source>
</evidence>
<keyword evidence="1" id="KW-0732">Signal</keyword>
<evidence type="ECO:0000259" key="2">
    <source>
        <dbReference type="Pfam" id="PF14730"/>
    </source>
</evidence>
<feature type="domain" description="DUF4468" evidence="2">
    <location>
        <begin position="41"/>
        <end position="118"/>
    </location>
</feature>
<feature type="chain" id="PRO_5014689899" description="DUF4468 domain-containing protein" evidence="1">
    <location>
        <begin position="27"/>
        <end position="171"/>
    </location>
</feature>
<dbReference type="Pfam" id="PF14730">
    <property type="entry name" value="DUF4468"/>
    <property type="match status" value="1"/>
</dbReference>
<keyword evidence="4" id="KW-1185">Reference proteome</keyword>
<accession>A0A2M9ZT91</accession>
<protein>
    <recommendedName>
        <fullName evidence="2">DUF4468 domain-containing protein</fullName>
    </recommendedName>
</protein>
<organism evidence="3 4">
    <name type="scientific">Leptospira neocaledonica</name>
    <dbReference type="NCBI Taxonomy" id="2023192"/>
    <lineage>
        <taxon>Bacteria</taxon>
        <taxon>Pseudomonadati</taxon>
        <taxon>Spirochaetota</taxon>
        <taxon>Spirochaetia</taxon>
        <taxon>Leptospirales</taxon>
        <taxon>Leptospiraceae</taxon>
        <taxon>Leptospira</taxon>
    </lineage>
</organism>
<dbReference type="OrthoDB" id="329798at2"/>
<dbReference type="Proteomes" id="UP000231843">
    <property type="component" value="Unassembled WGS sequence"/>
</dbReference>
<evidence type="ECO:0000256" key="1">
    <source>
        <dbReference type="SAM" id="SignalP"/>
    </source>
</evidence>
<name>A0A2M9ZT91_9LEPT</name>
<dbReference type="AlphaFoldDB" id="A0A2M9ZT91"/>
<proteinExistence type="predicted"/>
<dbReference type="RefSeq" id="WP_100770250.1">
    <property type="nucleotide sequence ID" value="NZ_NPEA01000018.1"/>
</dbReference>
<dbReference type="InterPro" id="IPR027823">
    <property type="entry name" value="DUF4468"/>
</dbReference>
<gene>
    <name evidence="3" type="ORF">CH365_19680</name>
</gene>
<reference evidence="3 4" key="1">
    <citation type="submission" date="2017-07" db="EMBL/GenBank/DDBJ databases">
        <title>Leptospira spp. isolated from tropical soils.</title>
        <authorList>
            <person name="Thibeaux R."/>
            <person name="Iraola G."/>
            <person name="Ferres I."/>
            <person name="Bierque E."/>
            <person name="Girault D."/>
            <person name="Soupe-Gilbert M.-E."/>
            <person name="Picardeau M."/>
            <person name="Goarant C."/>
        </authorList>
    </citation>
    <scope>NUCLEOTIDE SEQUENCE [LARGE SCALE GENOMIC DNA]</scope>
    <source>
        <strain evidence="3 4">ES4-C-A1</strain>
    </source>
</reference>
<comment type="caution">
    <text evidence="3">The sequence shown here is derived from an EMBL/GenBank/DDBJ whole genome shotgun (WGS) entry which is preliminary data.</text>
</comment>
<feature type="signal peptide" evidence="1">
    <location>
        <begin position="1"/>
        <end position="26"/>
    </location>
</feature>
<dbReference type="Gene3D" id="3.30.530.80">
    <property type="match status" value="1"/>
</dbReference>
<evidence type="ECO:0000313" key="4">
    <source>
        <dbReference type="Proteomes" id="UP000231843"/>
    </source>
</evidence>
<dbReference type="EMBL" id="NPEA01000018">
    <property type="protein sequence ID" value="PJZ75276.1"/>
    <property type="molecule type" value="Genomic_DNA"/>
</dbReference>
<sequence>MNKKAKISIFLWIGLAFNCASLASLAPVEIRQKSFVKENTGVDKNKAYDRAAIWFSKNFNDSNSVTRLKDSIESRIIGKGTLKCDVSYSLTEADAAYHDFSIDFQARENKIRIKIENIWSYRLHPYNKEKISWGPTDEEDIQNVLSKCFEPLIVNPLVESISGRKDKEDNW</sequence>